<keyword evidence="5 8" id="KW-0812">Transmembrane</keyword>
<proteinExistence type="inferred from homology"/>
<comment type="caution">
    <text evidence="9">The sequence shown here is derived from an EMBL/GenBank/DDBJ whole genome shotgun (WGS) entry which is preliminary data.</text>
</comment>
<dbReference type="RefSeq" id="WP_209796278.1">
    <property type="nucleotide sequence ID" value="NZ_JAGGJZ010000002.1"/>
</dbReference>
<dbReference type="PANTHER" id="PTHR34975">
    <property type="entry name" value="SPORE GERMINATION PROTEIN A2"/>
    <property type="match status" value="1"/>
</dbReference>
<organism evidence="9 10">
    <name type="scientific">Clostridium moniliforme</name>
    <dbReference type="NCBI Taxonomy" id="39489"/>
    <lineage>
        <taxon>Bacteria</taxon>
        <taxon>Bacillati</taxon>
        <taxon>Bacillota</taxon>
        <taxon>Clostridia</taxon>
        <taxon>Eubacteriales</taxon>
        <taxon>Clostridiaceae</taxon>
        <taxon>Clostridium</taxon>
    </lineage>
</organism>
<comment type="similarity">
    <text evidence="2">Belongs to the amino acid-polyamine-organocation (APC) superfamily. Spore germination protein (SGP) (TC 2.A.3.9) family.</text>
</comment>
<keyword evidence="3" id="KW-0813">Transport</keyword>
<dbReference type="Pfam" id="PF03845">
    <property type="entry name" value="Spore_permease"/>
    <property type="match status" value="1"/>
</dbReference>
<feature type="transmembrane region" description="Helical" evidence="8">
    <location>
        <begin position="77"/>
        <end position="95"/>
    </location>
</feature>
<feature type="transmembrane region" description="Helical" evidence="8">
    <location>
        <begin position="147"/>
        <end position="165"/>
    </location>
</feature>
<evidence type="ECO:0000256" key="5">
    <source>
        <dbReference type="ARBA" id="ARBA00022692"/>
    </source>
</evidence>
<evidence type="ECO:0000313" key="9">
    <source>
        <dbReference type="EMBL" id="MBP1889558.1"/>
    </source>
</evidence>
<evidence type="ECO:0000256" key="4">
    <source>
        <dbReference type="ARBA" id="ARBA00022544"/>
    </source>
</evidence>
<gene>
    <name evidence="9" type="ORF">J2Z53_001139</name>
</gene>
<evidence type="ECO:0000256" key="7">
    <source>
        <dbReference type="ARBA" id="ARBA00023136"/>
    </source>
</evidence>
<feature type="transmembrane region" description="Helical" evidence="8">
    <location>
        <begin position="332"/>
        <end position="352"/>
    </location>
</feature>
<keyword evidence="6 8" id="KW-1133">Transmembrane helix</keyword>
<feature type="transmembrane region" description="Helical" evidence="8">
    <location>
        <begin position="185"/>
        <end position="203"/>
    </location>
</feature>
<evidence type="ECO:0000256" key="3">
    <source>
        <dbReference type="ARBA" id="ARBA00022448"/>
    </source>
</evidence>
<dbReference type="Proteomes" id="UP000783390">
    <property type="component" value="Unassembled WGS sequence"/>
</dbReference>
<keyword evidence="10" id="KW-1185">Reference proteome</keyword>
<name>A0ABS4EZX7_9CLOT</name>
<feature type="transmembrane region" description="Helical" evidence="8">
    <location>
        <begin position="41"/>
        <end position="65"/>
    </location>
</feature>
<sequence length="363" mass="42085">MKKNIQISTSEFICMLVGYSIIITELKFPAVINTYAAQDAWITTALSGIYPILFFAMYGFVFKTYPDKNIFEINRELLGKILGNIFNIFFIIYIFSYSTTHFAGFSMILVNTILWYYTTYETLIIIIISAAIATFFRFKAQLKLGQFTLYIIVAICILLGFSLLKGNKLNIMPILSIKSNELFRAIYHGIYVYAGFEIMLLYLPYLKNKTDYKKIAITTTSILILIVTWLVFVAIFHFGPDTLNLFYFPMLDIMASIKVPLINSFILVFMFCWSIHSLKNSALSITNLINMLPPNKNTKYKKLWLIVLIPLFYFASKLISNVIALIYFVNYIFIPMMILLLFNIFLLFISVIRRRKNDLENPS</sequence>
<feature type="transmembrane region" description="Helical" evidence="8">
    <location>
        <begin position="259"/>
        <end position="282"/>
    </location>
</feature>
<evidence type="ECO:0000256" key="6">
    <source>
        <dbReference type="ARBA" id="ARBA00022989"/>
    </source>
</evidence>
<feature type="transmembrane region" description="Helical" evidence="8">
    <location>
        <begin position="215"/>
        <end position="239"/>
    </location>
</feature>
<comment type="subcellular location">
    <subcellularLocation>
        <location evidence="1">Membrane</location>
        <topology evidence="1">Multi-pass membrane protein</topology>
    </subcellularLocation>
</comment>
<dbReference type="EMBL" id="JAGGJZ010000002">
    <property type="protein sequence ID" value="MBP1889558.1"/>
    <property type="molecule type" value="Genomic_DNA"/>
</dbReference>
<keyword evidence="4" id="KW-0309">Germination</keyword>
<evidence type="ECO:0000256" key="2">
    <source>
        <dbReference type="ARBA" id="ARBA00007998"/>
    </source>
</evidence>
<evidence type="ECO:0000256" key="1">
    <source>
        <dbReference type="ARBA" id="ARBA00004141"/>
    </source>
</evidence>
<accession>A0ABS4EZX7</accession>
<reference evidence="9 10" key="1">
    <citation type="submission" date="2021-03" db="EMBL/GenBank/DDBJ databases">
        <title>Genomic Encyclopedia of Type Strains, Phase IV (KMG-IV): sequencing the most valuable type-strain genomes for metagenomic binning, comparative biology and taxonomic classification.</title>
        <authorList>
            <person name="Goeker M."/>
        </authorList>
    </citation>
    <scope>NUCLEOTIDE SEQUENCE [LARGE SCALE GENOMIC DNA]</scope>
    <source>
        <strain evidence="9 10">DSM 3984</strain>
    </source>
</reference>
<dbReference type="InterPro" id="IPR004761">
    <property type="entry name" value="Spore_GerAB"/>
</dbReference>
<feature type="transmembrane region" description="Helical" evidence="8">
    <location>
        <begin position="12"/>
        <end position="35"/>
    </location>
</feature>
<dbReference type="PANTHER" id="PTHR34975:SF2">
    <property type="entry name" value="SPORE GERMINATION PROTEIN A2"/>
    <property type="match status" value="1"/>
</dbReference>
<evidence type="ECO:0000256" key="8">
    <source>
        <dbReference type="SAM" id="Phobius"/>
    </source>
</evidence>
<evidence type="ECO:0000313" key="10">
    <source>
        <dbReference type="Proteomes" id="UP000783390"/>
    </source>
</evidence>
<protein>
    <submittedName>
        <fullName evidence="9">Spore germination protein (Amino acid permease)</fullName>
    </submittedName>
</protein>
<keyword evidence="7 8" id="KW-0472">Membrane</keyword>
<feature type="transmembrane region" description="Helical" evidence="8">
    <location>
        <begin position="303"/>
        <end position="326"/>
    </location>
</feature>
<feature type="transmembrane region" description="Helical" evidence="8">
    <location>
        <begin position="115"/>
        <end position="135"/>
    </location>
</feature>